<dbReference type="OrthoDB" id="412018at2759"/>
<gene>
    <name evidence="2" type="ORF">K431DRAFT_265929</name>
</gene>
<proteinExistence type="inferred from homology"/>
<dbReference type="Gene3D" id="3.40.50.12500">
    <property type="match status" value="1"/>
</dbReference>
<dbReference type="Pfam" id="PF01177">
    <property type="entry name" value="Asp_Glu_race"/>
    <property type="match status" value="1"/>
</dbReference>
<reference evidence="2" key="1">
    <citation type="journal article" date="2020" name="Stud. Mycol.">
        <title>101 Dothideomycetes genomes: a test case for predicting lifestyles and emergence of pathogens.</title>
        <authorList>
            <person name="Haridas S."/>
            <person name="Albert R."/>
            <person name="Binder M."/>
            <person name="Bloem J."/>
            <person name="Labutti K."/>
            <person name="Salamov A."/>
            <person name="Andreopoulos B."/>
            <person name="Baker S."/>
            <person name="Barry K."/>
            <person name="Bills G."/>
            <person name="Bluhm B."/>
            <person name="Cannon C."/>
            <person name="Castanera R."/>
            <person name="Culley D."/>
            <person name="Daum C."/>
            <person name="Ezra D."/>
            <person name="Gonzalez J."/>
            <person name="Henrissat B."/>
            <person name="Kuo A."/>
            <person name="Liang C."/>
            <person name="Lipzen A."/>
            <person name="Lutzoni F."/>
            <person name="Magnuson J."/>
            <person name="Mondo S."/>
            <person name="Nolan M."/>
            <person name="Ohm R."/>
            <person name="Pangilinan J."/>
            <person name="Park H.-J."/>
            <person name="Ramirez L."/>
            <person name="Alfaro M."/>
            <person name="Sun H."/>
            <person name="Tritt A."/>
            <person name="Yoshinaga Y."/>
            <person name="Zwiers L.-H."/>
            <person name="Turgeon B."/>
            <person name="Goodwin S."/>
            <person name="Spatafora J."/>
            <person name="Crous P."/>
            <person name="Grigoriev I."/>
        </authorList>
    </citation>
    <scope>NUCLEOTIDE SEQUENCE</scope>
    <source>
        <strain evidence="2">CBS 116435</strain>
    </source>
</reference>
<evidence type="ECO:0000256" key="1">
    <source>
        <dbReference type="ARBA" id="ARBA00038414"/>
    </source>
</evidence>
<organism evidence="2 3">
    <name type="scientific">Polychaeton citri CBS 116435</name>
    <dbReference type="NCBI Taxonomy" id="1314669"/>
    <lineage>
        <taxon>Eukaryota</taxon>
        <taxon>Fungi</taxon>
        <taxon>Dikarya</taxon>
        <taxon>Ascomycota</taxon>
        <taxon>Pezizomycotina</taxon>
        <taxon>Dothideomycetes</taxon>
        <taxon>Dothideomycetidae</taxon>
        <taxon>Capnodiales</taxon>
        <taxon>Capnodiaceae</taxon>
        <taxon>Polychaeton</taxon>
    </lineage>
</organism>
<comment type="similarity">
    <text evidence="1">Belongs to the HyuE racemase family.</text>
</comment>
<dbReference type="PANTHER" id="PTHR28047">
    <property type="entry name" value="PROTEIN DCG1"/>
    <property type="match status" value="1"/>
</dbReference>
<comment type="caution">
    <text evidence="2">The sequence shown here is derived from an EMBL/GenBank/DDBJ whole genome shotgun (WGS) entry which is preliminary data.</text>
</comment>
<dbReference type="Proteomes" id="UP000799441">
    <property type="component" value="Unassembled WGS sequence"/>
</dbReference>
<dbReference type="InterPro" id="IPR015942">
    <property type="entry name" value="Asp/Glu/hydantoin_racemase"/>
</dbReference>
<dbReference type="InterPro" id="IPR052186">
    <property type="entry name" value="Hydantoin_racemase-like"/>
</dbReference>
<dbReference type="InterPro" id="IPR053714">
    <property type="entry name" value="Iso_Racemase_Enz_sf"/>
</dbReference>
<dbReference type="PANTHER" id="PTHR28047:SF5">
    <property type="entry name" value="PROTEIN DCG1"/>
    <property type="match status" value="1"/>
</dbReference>
<accession>A0A9P4QBA8</accession>
<dbReference type="EMBL" id="MU003780">
    <property type="protein sequence ID" value="KAF2722815.1"/>
    <property type="molecule type" value="Genomic_DNA"/>
</dbReference>
<keyword evidence="3" id="KW-1185">Reference proteome</keyword>
<dbReference type="GO" id="GO:0047661">
    <property type="term" value="F:amino-acid racemase activity"/>
    <property type="evidence" value="ECO:0007669"/>
    <property type="project" value="InterPro"/>
</dbReference>
<evidence type="ECO:0000313" key="2">
    <source>
        <dbReference type="EMBL" id="KAF2722815.1"/>
    </source>
</evidence>
<protein>
    <recommendedName>
        <fullName evidence="4">Hydantoin racemase</fullName>
    </recommendedName>
</protein>
<evidence type="ECO:0000313" key="3">
    <source>
        <dbReference type="Proteomes" id="UP000799441"/>
    </source>
</evidence>
<evidence type="ECO:0008006" key="4">
    <source>
        <dbReference type="Google" id="ProtNLM"/>
    </source>
</evidence>
<dbReference type="AlphaFoldDB" id="A0A9P4QBA8"/>
<name>A0A9P4QBA8_9PEZI</name>
<sequence>MEIRKKRKIIVCNPNTSTSMTDALKPLVDALGFDTTLFEYFTAPSGVSSINNEDDAAVSAEACLPDLKSKLHEVDGFLICCYSQHPLVHQLRRELAERNLTGKAVTGIFEASVATCIQSINPHDRFGIVSTGKQWEEILAEAVTELLGSEAPNRYAGTETTGLNADELHSTPAHEVNKRMKAATKRLLGKEAKAICLGCAGMAGMDVTVREACIEQLGKAEGERIKIIDGVVSGTCFLEGALRAGL</sequence>